<dbReference type="Gene3D" id="3.10.450.40">
    <property type="match status" value="1"/>
</dbReference>
<proteinExistence type="predicted"/>
<sequence length="115" mass="11629">MKHNLRALSGIAAVAIALAVISGSGFALAQGAGSSPLDGADEDNAITQSNVSLSEEAAIDIATAEANGTVEEVELESEDGTPVYEVELVASTGAETEVTVHADDGTVLNIETEDE</sequence>
<dbReference type="eggNOG" id="arCOG10270">
    <property type="taxonomic scope" value="Archaea"/>
</dbReference>
<dbReference type="RefSeq" id="WP_015409171.1">
    <property type="nucleotide sequence ID" value="NC_020388.1"/>
</dbReference>
<dbReference type="Proteomes" id="UP000011867">
    <property type="component" value="Chromosome"/>
</dbReference>
<dbReference type="AlphaFoldDB" id="M1XQG4"/>
<dbReference type="KEGG" id="nmo:Nmlp_2195"/>
<dbReference type="EMBL" id="HF582854">
    <property type="protein sequence ID" value="CCQ36370.1"/>
    <property type="molecule type" value="Genomic_DNA"/>
</dbReference>
<protein>
    <recommendedName>
        <fullName evidence="1">PepSY domain-containing protein</fullName>
    </recommendedName>
</protein>
<name>M1XQG4_NATM8</name>
<dbReference type="OrthoDB" id="351102at2157"/>
<keyword evidence="3" id="KW-1185">Reference proteome</keyword>
<dbReference type="GeneID" id="14651150"/>
<dbReference type="HOGENOM" id="CLU_2103568_0_0_2"/>
<dbReference type="InterPro" id="IPR025711">
    <property type="entry name" value="PepSY"/>
</dbReference>
<evidence type="ECO:0000259" key="1">
    <source>
        <dbReference type="Pfam" id="PF03413"/>
    </source>
</evidence>
<reference evidence="2 3" key="1">
    <citation type="journal article" date="2013" name="Genome Announc.">
        <title>Genome of the haloarchaeon Natronomonas moolapensis, a neutrophilic member of a previously haloalkaliphilic genus.</title>
        <authorList>
            <person name="Dyall-Smith M.L."/>
            <person name="Pfeiffer F."/>
            <person name="Oberwinkler T."/>
            <person name="Klee K."/>
            <person name="Rampp M."/>
            <person name="Palm P."/>
            <person name="Gross K."/>
            <person name="Schuster S.C."/>
            <person name="Oesterhelt D."/>
        </authorList>
    </citation>
    <scope>NUCLEOTIDE SEQUENCE [LARGE SCALE GENOMIC DNA]</scope>
    <source>
        <strain evidence="3">DSM 18674 / JCM 14361 / 8.8.11</strain>
    </source>
</reference>
<organism evidence="2 3">
    <name type="scientific">Natronomonas moolapensis (strain DSM 18674 / CECT 7526 / JCM 14361 / 8.8.11)</name>
    <dbReference type="NCBI Taxonomy" id="268739"/>
    <lineage>
        <taxon>Archaea</taxon>
        <taxon>Methanobacteriati</taxon>
        <taxon>Methanobacteriota</taxon>
        <taxon>Stenosarchaea group</taxon>
        <taxon>Halobacteria</taxon>
        <taxon>Halobacteriales</taxon>
        <taxon>Natronomonadaceae</taxon>
        <taxon>Natronomonas</taxon>
    </lineage>
</organism>
<dbReference type="Pfam" id="PF03413">
    <property type="entry name" value="PepSY"/>
    <property type="match status" value="1"/>
</dbReference>
<evidence type="ECO:0000313" key="3">
    <source>
        <dbReference type="Proteomes" id="UP000011867"/>
    </source>
</evidence>
<accession>M1XQG4</accession>
<evidence type="ECO:0000313" key="2">
    <source>
        <dbReference type="EMBL" id="CCQ36370.1"/>
    </source>
</evidence>
<feature type="domain" description="PepSY" evidence="1">
    <location>
        <begin position="53"/>
        <end position="111"/>
    </location>
</feature>
<gene>
    <name evidence="2" type="ordered locus">Nmlp_2195</name>
</gene>
<dbReference type="STRING" id="268739.Nmlp_2195"/>